<protein>
    <recommendedName>
        <fullName evidence="2">Tim44-like domain-containing protein</fullName>
    </recommendedName>
</protein>
<organism evidence="3 4">
    <name type="scientific">Labrys miyagiensis</name>
    <dbReference type="NCBI Taxonomy" id="346912"/>
    <lineage>
        <taxon>Bacteria</taxon>
        <taxon>Pseudomonadati</taxon>
        <taxon>Pseudomonadota</taxon>
        <taxon>Alphaproteobacteria</taxon>
        <taxon>Hyphomicrobiales</taxon>
        <taxon>Xanthobacteraceae</taxon>
        <taxon>Labrys</taxon>
    </lineage>
</organism>
<dbReference type="SUPFAM" id="SSF54427">
    <property type="entry name" value="NTF2-like"/>
    <property type="match status" value="1"/>
</dbReference>
<evidence type="ECO:0000256" key="1">
    <source>
        <dbReference type="SAM" id="MobiDB-lite"/>
    </source>
</evidence>
<dbReference type="Pfam" id="PF04280">
    <property type="entry name" value="Tim44"/>
    <property type="match status" value="1"/>
</dbReference>
<evidence type="ECO:0000313" key="3">
    <source>
        <dbReference type="EMBL" id="GLS18091.1"/>
    </source>
</evidence>
<dbReference type="InterPro" id="IPR032710">
    <property type="entry name" value="NTF2-like_dom_sf"/>
</dbReference>
<sequence>MFNGLAGLGSSPAPARQAASAPPRGIDEIGLARDDFDTFERLLDEIQSAYGREDYAALRSRTTPEAMSYLAEELGENATRGVRNSVSDVRLLQGNLAEAWREDNTEYATLAMRYSSVDATLDRASGKVVEGDTKNATEATEVWTFARRAGADWKLSAIQST</sequence>
<name>A0ABQ6CCV6_9HYPH</name>
<feature type="domain" description="Tim44-like" evidence="2">
    <location>
        <begin position="16"/>
        <end position="160"/>
    </location>
</feature>
<feature type="compositionally biased region" description="Low complexity" evidence="1">
    <location>
        <begin position="10"/>
        <end position="24"/>
    </location>
</feature>
<dbReference type="Proteomes" id="UP001156882">
    <property type="component" value="Unassembled WGS sequence"/>
</dbReference>
<dbReference type="PANTHER" id="PTHR41542">
    <property type="entry name" value="BLL5807 PROTEIN"/>
    <property type="match status" value="1"/>
</dbReference>
<evidence type="ECO:0000259" key="2">
    <source>
        <dbReference type="SMART" id="SM00978"/>
    </source>
</evidence>
<dbReference type="InterPro" id="IPR007379">
    <property type="entry name" value="Tim44-like_dom"/>
</dbReference>
<reference evidence="4" key="1">
    <citation type="journal article" date="2019" name="Int. J. Syst. Evol. Microbiol.">
        <title>The Global Catalogue of Microorganisms (GCM) 10K type strain sequencing project: providing services to taxonomists for standard genome sequencing and annotation.</title>
        <authorList>
            <consortium name="The Broad Institute Genomics Platform"/>
            <consortium name="The Broad Institute Genome Sequencing Center for Infectious Disease"/>
            <person name="Wu L."/>
            <person name="Ma J."/>
        </authorList>
    </citation>
    <scope>NUCLEOTIDE SEQUENCE [LARGE SCALE GENOMIC DNA]</scope>
    <source>
        <strain evidence="4">NBRC 101365</strain>
    </source>
</reference>
<evidence type="ECO:0000313" key="4">
    <source>
        <dbReference type="Proteomes" id="UP001156882"/>
    </source>
</evidence>
<feature type="region of interest" description="Disordered" evidence="1">
    <location>
        <begin position="1"/>
        <end position="27"/>
    </location>
</feature>
<dbReference type="Gene3D" id="3.10.450.240">
    <property type="match status" value="1"/>
</dbReference>
<dbReference type="PANTHER" id="PTHR41542:SF1">
    <property type="entry name" value="BLL5807 PROTEIN"/>
    <property type="match status" value="1"/>
</dbReference>
<proteinExistence type="predicted"/>
<gene>
    <name evidence="3" type="ORF">GCM10007874_11070</name>
</gene>
<comment type="caution">
    <text evidence="3">The sequence shown here is derived from an EMBL/GenBank/DDBJ whole genome shotgun (WGS) entry which is preliminary data.</text>
</comment>
<dbReference type="SMART" id="SM00978">
    <property type="entry name" value="Tim44"/>
    <property type="match status" value="1"/>
</dbReference>
<dbReference type="EMBL" id="BSPC01000008">
    <property type="protein sequence ID" value="GLS18091.1"/>
    <property type="molecule type" value="Genomic_DNA"/>
</dbReference>
<accession>A0ABQ6CCV6</accession>
<keyword evidence="4" id="KW-1185">Reference proteome</keyword>